<dbReference type="SUPFAM" id="SSF54236">
    <property type="entry name" value="Ubiquitin-like"/>
    <property type="match status" value="1"/>
</dbReference>
<dbReference type="InParanoid" id="E1Z6M7"/>
<accession>E1Z6M7</accession>
<dbReference type="Pfam" id="PF00240">
    <property type="entry name" value="ubiquitin"/>
    <property type="match status" value="1"/>
</dbReference>
<dbReference type="Gene3D" id="3.10.20.90">
    <property type="entry name" value="Phosphatidylinositol 3-kinase Catalytic Subunit, Chain A, domain 1"/>
    <property type="match status" value="1"/>
</dbReference>
<feature type="domain" description="Ubiquitin-like" evidence="1">
    <location>
        <begin position="5"/>
        <end position="74"/>
    </location>
</feature>
<dbReference type="eggNOG" id="KOG4495">
    <property type="taxonomic scope" value="Eukaryota"/>
</dbReference>
<protein>
    <recommendedName>
        <fullName evidence="1">Ubiquitin-like domain-containing protein</fullName>
    </recommendedName>
</protein>
<dbReference type="KEGG" id="cvr:CHLNCDRAFT_140270"/>
<evidence type="ECO:0000313" key="2">
    <source>
        <dbReference type="EMBL" id="EFN58677.1"/>
    </source>
</evidence>
<dbReference type="PANTHER" id="PTHR47725">
    <property type="entry name" value="OS03G0364000 PROTEIN"/>
    <property type="match status" value="1"/>
</dbReference>
<dbReference type="RefSeq" id="XP_005850779.1">
    <property type="nucleotide sequence ID" value="XM_005850717.1"/>
</dbReference>
<dbReference type="InterPro" id="IPR029071">
    <property type="entry name" value="Ubiquitin-like_domsf"/>
</dbReference>
<dbReference type="FunCoup" id="E1Z6M7">
    <property type="interactions" value="778"/>
</dbReference>
<proteinExistence type="predicted"/>
<organism evidence="3">
    <name type="scientific">Chlorella variabilis</name>
    <name type="common">Green alga</name>
    <dbReference type="NCBI Taxonomy" id="554065"/>
    <lineage>
        <taxon>Eukaryota</taxon>
        <taxon>Viridiplantae</taxon>
        <taxon>Chlorophyta</taxon>
        <taxon>core chlorophytes</taxon>
        <taxon>Trebouxiophyceae</taxon>
        <taxon>Chlorellales</taxon>
        <taxon>Chlorellaceae</taxon>
        <taxon>Chlorella clade</taxon>
        <taxon>Chlorella</taxon>
    </lineage>
</organism>
<evidence type="ECO:0000259" key="1">
    <source>
        <dbReference type="PROSITE" id="PS50053"/>
    </source>
</evidence>
<dbReference type="PANTHER" id="PTHR47725:SF2">
    <property type="entry name" value="UBIQUITIN-LIKE DOMAIN-CONTAINING PROTEIN"/>
    <property type="match status" value="1"/>
</dbReference>
<keyword evidence="3" id="KW-1185">Reference proteome</keyword>
<dbReference type="STRING" id="554065.E1Z6M7"/>
<dbReference type="Proteomes" id="UP000008141">
    <property type="component" value="Unassembled WGS sequence"/>
</dbReference>
<evidence type="ECO:0000313" key="3">
    <source>
        <dbReference type="Proteomes" id="UP000008141"/>
    </source>
</evidence>
<dbReference type="GeneID" id="17357869"/>
<name>E1Z6M7_CHLVA</name>
<gene>
    <name evidence="2" type="ORF">CHLNCDRAFT_140270</name>
</gene>
<dbReference type="AlphaFoldDB" id="E1Z6M7"/>
<dbReference type="InterPro" id="IPR000626">
    <property type="entry name" value="Ubiquitin-like_dom"/>
</dbReference>
<reference evidence="2 3" key="1">
    <citation type="journal article" date="2010" name="Plant Cell">
        <title>The Chlorella variabilis NC64A genome reveals adaptation to photosymbiosis, coevolution with viruses, and cryptic sex.</title>
        <authorList>
            <person name="Blanc G."/>
            <person name="Duncan G."/>
            <person name="Agarkova I."/>
            <person name="Borodovsky M."/>
            <person name="Gurnon J."/>
            <person name="Kuo A."/>
            <person name="Lindquist E."/>
            <person name="Lucas S."/>
            <person name="Pangilinan J."/>
            <person name="Polle J."/>
            <person name="Salamov A."/>
            <person name="Terry A."/>
            <person name="Yamada T."/>
            <person name="Dunigan D.D."/>
            <person name="Grigoriev I.V."/>
            <person name="Claverie J.M."/>
            <person name="Van Etten J.L."/>
        </authorList>
    </citation>
    <scope>NUCLEOTIDE SEQUENCE [LARGE SCALE GENOMIC DNA]</scope>
    <source>
        <strain evidence="2 3">NC64A</strain>
    </source>
</reference>
<dbReference type="EMBL" id="GL433837">
    <property type="protein sequence ID" value="EFN58677.1"/>
    <property type="molecule type" value="Genomic_DNA"/>
</dbReference>
<dbReference type="SMART" id="SM00213">
    <property type="entry name" value="UBQ"/>
    <property type="match status" value="1"/>
</dbReference>
<sequence length="108" mass="12259">MVRSRSMYVRVKREKLTVFMHVDPTDSVAVLKGKLQELLQKPAEDQRLYKDGVLLEDNKSLVELQVECDDELAVAYLTPTDGMRHAGNHFEAVAVERFDAGVPKDEEV</sequence>
<dbReference type="PROSITE" id="PS50053">
    <property type="entry name" value="UBIQUITIN_2"/>
    <property type="match status" value="1"/>
</dbReference>
<dbReference type="OrthoDB" id="428577at2759"/>